<feature type="transmembrane region" description="Helical" evidence="5">
    <location>
        <begin position="47"/>
        <end position="65"/>
    </location>
</feature>
<feature type="domain" description="Major facilitator superfamily (MFS) profile" evidence="6">
    <location>
        <begin position="11"/>
        <end position="437"/>
    </location>
</feature>
<gene>
    <name evidence="7" type="ORF">I4J89_44920</name>
</gene>
<feature type="transmembrane region" description="Helical" evidence="5">
    <location>
        <begin position="77"/>
        <end position="100"/>
    </location>
</feature>
<evidence type="ECO:0000256" key="2">
    <source>
        <dbReference type="ARBA" id="ARBA00022692"/>
    </source>
</evidence>
<organism evidence="7 8">
    <name type="scientific">Actinoplanes aureus</name>
    <dbReference type="NCBI Taxonomy" id="2792083"/>
    <lineage>
        <taxon>Bacteria</taxon>
        <taxon>Bacillati</taxon>
        <taxon>Actinomycetota</taxon>
        <taxon>Actinomycetes</taxon>
        <taxon>Micromonosporales</taxon>
        <taxon>Micromonosporaceae</taxon>
        <taxon>Actinoplanes</taxon>
    </lineage>
</organism>
<feature type="transmembrane region" description="Helical" evidence="5">
    <location>
        <begin position="410"/>
        <end position="431"/>
    </location>
</feature>
<feature type="transmembrane region" description="Helical" evidence="5">
    <location>
        <begin position="345"/>
        <end position="369"/>
    </location>
</feature>
<sequence>MAENDLRGRALLGGLCLATAAYSVLQSLVVPALGVFQRELGTTPSGAAWLLTAFLLSASVSTPVLGRLADVYGKRRILLAALSAMSLGALTSAAATALPLMVAGRVVQGLGGAVFPLCFALVRDHLPALRRPRAFVVISTVMSVGGALGTITAGPILSILSSRWLFLIPAIVSALAMIPVLLLLPPGKPRSLGAKIDWYGAALLATWLGLLLLAISTGSIYPVPAAAVLALVWWRSQRRAEQPLIDLRTLALPTVRATNAATFLLGFGMFGSWMVIPLMVADRFDAGPTLVGLVMLPTAVGNLLIMPIHRRLTARQGPRAALATGIATAGLSYLGMALWHQTLTAVCLGILVMGAGIGLAFAAVGALVVEAVPSEQTGVSAAVNTVMRTVGGCLGSAVGGAVLTRSAGDAQYMTVLLLYAAALAAALLCAIQVPRPAVLTTESAVPLTGTA</sequence>
<evidence type="ECO:0000256" key="1">
    <source>
        <dbReference type="ARBA" id="ARBA00004651"/>
    </source>
</evidence>
<feature type="transmembrane region" description="Helical" evidence="5">
    <location>
        <begin position="286"/>
        <end position="308"/>
    </location>
</feature>
<dbReference type="InterPro" id="IPR020846">
    <property type="entry name" value="MFS_dom"/>
</dbReference>
<dbReference type="AlphaFoldDB" id="A0A931G227"/>
<dbReference type="PANTHER" id="PTHR23501:SF197">
    <property type="entry name" value="COMD"/>
    <property type="match status" value="1"/>
</dbReference>
<feature type="transmembrane region" description="Helical" evidence="5">
    <location>
        <begin position="257"/>
        <end position="280"/>
    </location>
</feature>
<dbReference type="SUPFAM" id="SSF103473">
    <property type="entry name" value="MFS general substrate transporter"/>
    <property type="match status" value="1"/>
</dbReference>
<evidence type="ECO:0000259" key="6">
    <source>
        <dbReference type="PROSITE" id="PS50850"/>
    </source>
</evidence>
<dbReference type="PROSITE" id="PS50850">
    <property type="entry name" value="MFS"/>
    <property type="match status" value="1"/>
</dbReference>
<protein>
    <submittedName>
        <fullName evidence="7">MFS transporter</fullName>
    </submittedName>
</protein>
<evidence type="ECO:0000313" key="8">
    <source>
        <dbReference type="Proteomes" id="UP000598146"/>
    </source>
</evidence>
<dbReference type="InterPro" id="IPR011701">
    <property type="entry name" value="MFS"/>
</dbReference>
<evidence type="ECO:0000256" key="3">
    <source>
        <dbReference type="ARBA" id="ARBA00022989"/>
    </source>
</evidence>
<name>A0A931G227_9ACTN</name>
<dbReference type="PANTHER" id="PTHR23501">
    <property type="entry name" value="MAJOR FACILITATOR SUPERFAMILY"/>
    <property type="match status" value="1"/>
</dbReference>
<dbReference type="Gene3D" id="1.20.1250.20">
    <property type="entry name" value="MFS general substrate transporter like domains"/>
    <property type="match status" value="1"/>
</dbReference>
<feature type="transmembrane region" description="Helical" evidence="5">
    <location>
        <begin position="381"/>
        <end position="404"/>
    </location>
</feature>
<reference evidence="7" key="1">
    <citation type="submission" date="2020-11" db="EMBL/GenBank/DDBJ databases">
        <title>Isolation and identification of active actinomycetes.</title>
        <authorList>
            <person name="Sun X."/>
        </authorList>
    </citation>
    <scope>NUCLEOTIDE SEQUENCE</scope>
    <source>
        <strain evidence="7">NEAU-A11</strain>
    </source>
</reference>
<comment type="subcellular location">
    <subcellularLocation>
        <location evidence="1">Cell membrane</location>
        <topology evidence="1">Multi-pass membrane protein</topology>
    </subcellularLocation>
</comment>
<feature type="transmembrane region" description="Helical" evidence="5">
    <location>
        <begin position="320"/>
        <end position="339"/>
    </location>
</feature>
<comment type="caution">
    <text evidence="7">The sequence shown here is derived from an EMBL/GenBank/DDBJ whole genome shotgun (WGS) entry which is preliminary data.</text>
</comment>
<keyword evidence="2 5" id="KW-0812">Transmembrane</keyword>
<dbReference type="Pfam" id="PF07690">
    <property type="entry name" value="MFS_1"/>
    <property type="match status" value="2"/>
</dbReference>
<feature type="transmembrane region" description="Helical" evidence="5">
    <location>
        <begin position="196"/>
        <end position="214"/>
    </location>
</feature>
<dbReference type="RefSeq" id="WP_196420357.1">
    <property type="nucleotide sequence ID" value="NZ_JADQTO010000040.1"/>
</dbReference>
<feature type="transmembrane region" description="Helical" evidence="5">
    <location>
        <begin position="106"/>
        <end position="122"/>
    </location>
</feature>
<keyword evidence="4 5" id="KW-0472">Membrane</keyword>
<evidence type="ECO:0000313" key="7">
    <source>
        <dbReference type="EMBL" id="MBG0568588.1"/>
    </source>
</evidence>
<dbReference type="CDD" id="cd17504">
    <property type="entry name" value="MFS_MMR_MDR_like"/>
    <property type="match status" value="1"/>
</dbReference>
<evidence type="ECO:0000256" key="5">
    <source>
        <dbReference type="SAM" id="Phobius"/>
    </source>
</evidence>
<dbReference type="InterPro" id="IPR036259">
    <property type="entry name" value="MFS_trans_sf"/>
</dbReference>
<evidence type="ECO:0000256" key="4">
    <source>
        <dbReference type="ARBA" id="ARBA00023136"/>
    </source>
</evidence>
<feature type="transmembrane region" description="Helical" evidence="5">
    <location>
        <begin position="164"/>
        <end position="184"/>
    </location>
</feature>
<proteinExistence type="predicted"/>
<keyword evidence="8" id="KW-1185">Reference proteome</keyword>
<dbReference type="GO" id="GO:0005886">
    <property type="term" value="C:plasma membrane"/>
    <property type="evidence" value="ECO:0007669"/>
    <property type="project" value="UniProtKB-SubCell"/>
</dbReference>
<keyword evidence="3 5" id="KW-1133">Transmembrane helix</keyword>
<dbReference type="EMBL" id="JADQTO010000040">
    <property type="protein sequence ID" value="MBG0568588.1"/>
    <property type="molecule type" value="Genomic_DNA"/>
</dbReference>
<feature type="transmembrane region" description="Helical" evidence="5">
    <location>
        <begin position="134"/>
        <end position="158"/>
    </location>
</feature>
<accession>A0A931G227</accession>
<dbReference type="GO" id="GO:0022857">
    <property type="term" value="F:transmembrane transporter activity"/>
    <property type="evidence" value="ECO:0007669"/>
    <property type="project" value="InterPro"/>
</dbReference>
<dbReference type="Proteomes" id="UP000598146">
    <property type="component" value="Unassembled WGS sequence"/>
</dbReference>